<evidence type="ECO:0000313" key="2">
    <source>
        <dbReference type="Proteomes" id="UP001591681"/>
    </source>
</evidence>
<gene>
    <name evidence="1" type="ORF">ACEWY4_016715</name>
</gene>
<keyword evidence="2" id="KW-1185">Reference proteome</keyword>
<sequence length="241" mass="26390">MALMNSDSSQEFLMTPSVDYKGSVFQTSSGPEEFDSFEPAQAISQGNPMEPLPGQDATSDLNVFSEPEVPAVIVPEKPNIIVSPPEPVYKAGTVIRRLATFEHGSEASSHYDREDMLRPLAVPLGSSSVEPEASTNAILPEVEHDDEFFQMFITGQLPPGTVTHFSSTYDHGMNAWTDIGFEWIPSPPPPPPVMKAPVGQSKVPSVSKIHTKVSQDPKTKASVKQTAKCIKFLTFFFFNLF</sequence>
<dbReference type="Proteomes" id="UP001591681">
    <property type="component" value="Unassembled WGS sequence"/>
</dbReference>
<dbReference type="EMBL" id="JBHFQA010000014">
    <property type="protein sequence ID" value="KAL2087887.1"/>
    <property type="molecule type" value="Genomic_DNA"/>
</dbReference>
<accession>A0ABD1JL66</accession>
<evidence type="ECO:0000313" key="1">
    <source>
        <dbReference type="EMBL" id="KAL2087887.1"/>
    </source>
</evidence>
<proteinExistence type="predicted"/>
<reference evidence="1 2" key="1">
    <citation type="submission" date="2024-09" db="EMBL/GenBank/DDBJ databases">
        <title>A chromosome-level genome assembly of Gray's grenadier anchovy, Coilia grayii.</title>
        <authorList>
            <person name="Fu Z."/>
        </authorList>
    </citation>
    <scope>NUCLEOTIDE SEQUENCE [LARGE SCALE GENOMIC DNA]</scope>
    <source>
        <strain evidence="1">G4</strain>
        <tissue evidence="1">Muscle</tissue>
    </source>
</reference>
<dbReference type="AlphaFoldDB" id="A0ABD1JL66"/>
<protein>
    <submittedName>
        <fullName evidence="1">Uncharacterized protein</fullName>
    </submittedName>
</protein>
<organism evidence="1 2">
    <name type="scientific">Coilia grayii</name>
    <name type="common">Gray's grenadier anchovy</name>
    <dbReference type="NCBI Taxonomy" id="363190"/>
    <lineage>
        <taxon>Eukaryota</taxon>
        <taxon>Metazoa</taxon>
        <taxon>Chordata</taxon>
        <taxon>Craniata</taxon>
        <taxon>Vertebrata</taxon>
        <taxon>Euteleostomi</taxon>
        <taxon>Actinopterygii</taxon>
        <taxon>Neopterygii</taxon>
        <taxon>Teleostei</taxon>
        <taxon>Clupei</taxon>
        <taxon>Clupeiformes</taxon>
        <taxon>Clupeoidei</taxon>
        <taxon>Engraulidae</taxon>
        <taxon>Coilinae</taxon>
        <taxon>Coilia</taxon>
    </lineage>
</organism>
<comment type="caution">
    <text evidence="1">The sequence shown here is derived from an EMBL/GenBank/DDBJ whole genome shotgun (WGS) entry which is preliminary data.</text>
</comment>
<name>A0ABD1JL66_9TELE</name>